<evidence type="ECO:0000313" key="1">
    <source>
        <dbReference type="EMBL" id="OUM85697.1"/>
    </source>
</evidence>
<dbReference type="EMBL" id="LZRT01000098">
    <property type="protein sequence ID" value="OUM85697.1"/>
    <property type="molecule type" value="Genomic_DNA"/>
</dbReference>
<sequence>MDKIDKEKLRKKELAKLNKIFKNLPDEKKKLAEGLKAQAAFMVATLAELQEIMNRDGPVELFEQGNQRLLREHPAAKTYNTMVRNYTAVCKALFDLLPDEERKDAADELMEFVKGARK</sequence>
<protein>
    <submittedName>
        <fullName evidence="1">Uncharacterized protein</fullName>
    </submittedName>
</protein>
<proteinExistence type="predicted"/>
<name>A0A1Y3PHR1_9BACI</name>
<gene>
    <name evidence="1" type="ORF">BAA01_09520</name>
</gene>
<reference evidence="2" key="1">
    <citation type="submission" date="2016-06" db="EMBL/GenBank/DDBJ databases">
        <authorList>
            <person name="Nascimento L."/>
            <person name="Pereira R.V."/>
            <person name="Martins L.F."/>
            <person name="Quaggio R.B."/>
            <person name="Silva A.M."/>
            <person name="Setubal J.C."/>
        </authorList>
    </citation>
    <scope>NUCLEOTIDE SEQUENCE [LARGE SCALE GENOMIC DNA]</scope>
</reference>
<comment type="caution">
    <text evidence="1">The sequence shown here is derived from an EMBL/GenBank/DDBJ whole genome shotgun (WGS) entry which is preliminary data.</text>
</comment>
<evidence type="ECO:0000313" key="2">
    <source>
        <dbReference type="Proteomes" id="UP000196475"/>
    </source>
</evidence>
<organism evidence="1 2">
    <name type="scientific">Bacillus thermozeamaize</name>
    <dbReference type="NCBI Taxonomy" id="230954"/>
    <lineage>
        <taxon>Bacteria</taxon>
        <taxon>Bacillati</taxon>
        <taxon>Bacillota</taxon>
        <taxon>Bacilli</taxon>
        <taxon>Bacillales</taxon>
        <taxon>Bacillaceae</taxon>
        <taxon>Bacillus</taxon>
    </lineage>
</organism>
<dbReference type="Proteomes" id="UP000196475">
    <property type="component" value="Unassembled WGS sequence"/>
</dbReference>
<accession>A0A1Y3PHR1</accession>
<dbReference type="AlphaFoldDB" id="A0A1Y3PHR1"/>